<dbReference type="Gene3D" id="1.20.120.530">
    <property type="entry name" value="GntR ligand-binding domain-like"/>
    <property type="match status" value="1"/>
</dbReference>
<dbReference type="InterPro" id="IPR036388">
    <property type="entry name" value="WH-like_DNA-bd_sf"/>
</dbReference>
<reference evidence="5 6" key="1">
    <citation type="submission" date="2020-08" db="EMBL/GenBank/DDBJ databases">
        <title>Sequencing the genomes of 1000 actinobacteria strains.</title>
        <authorList>
            <person name="Klenk H.-P."/>
        </authorList>
    </citation>
    <scope>NUCLEOTIDE SEQUENCE [LARGE SCALE GENOMIC DNA]</scope>
    <source>
        <strain evidence="5 6">DSM 102122</strain>
    </source>
</reference>
<protein>
    <submittedName>
        <fullName evidence="5">DNA-binding GntR family transcriptional regulator</fullName>
    </submittedName>
</protein>
<dbReference type="EMBL" id="JACHMM010000001">
    <property type="protein sequence ID" value="MBB5790205.1"/>
    <property type="molecule type" value="Genomic_DNA"/>
</dbReference>
<evidence type="ECO:0000313" key="5">
    <source>
        <dbReference type="EMBL" id="MBB5790205.1"/>
    </source>
</evidence>
<comment type="caution">
    <text evidence="5">The sequence shown here is derived from an EMBL/GenBank/DDBJ whole genome shotgun (WGS) entry which is preliminary data.</text>
</comment>
<dbReference type="PANTHER" id="PTHR43537:SF41">
    <property type="entry name" value="TRANSCRIPTIONAL REGULATORY PROTEIN"/>
    <property type="match status" value="1"/>
</dbReference>
<dbReference type="Proteomes" id="UP000542813">
    <property type="component" value="Unassembled WGS sequence"/>
</dbReference>
<accession>A0A7W9GUD1</accession>
<dbReference type="InterPro" id="IPR000524">
    <property type="entry name" value="Tscrpt_reg_HTH_GntR"/>
</dbReference>
<dbReference type="Pfam" id="PF00392">
    <property type="entry name" value="GntR"/>
    <property type="match status" value="1"/>
</dbReference>
<keyword evidence="1" id="KW-0805">Transcription regulation</keyword>
<dbReference type="GO" id="GO:0003677">
    <property type="term" value="F:DNA binding"/>
    <property type="evidence" value="ECO:0007669"/>
    <property type="project" value="UniProtKB-KW"/>
</dbReference>
<dbReference type="Gene3D" id="1.10.10.10">
    <property type="entry name" value="Winged helix-like DNA-binding domain superfamily/Winged helix DNA-binding domain"/>
    <property type="match status" value="1"/>
</dbReference>
<dbReference type="RefSeq" id="WP_184826095.1">
    <property type="nucleotide sequence ID" value="NZ_JACHMM010000001.1"/>
</dbReference>
<dbReference type="InterPro" id="IPR011711">
    <property type="entry name" value="GntR_C"/>
</dbReference>
<evidence type="ECO:0000256" key="2">
    <source>
        <dbReference type="ARBA" id="ARBA00023125"/>
    </source>
</evidence>
<dbReference type="SUPFAM" id="SSF46785">
    <property type="entry name" value="Winged helix' DNA-binding domain"/>
    <property type="match status" value="1"/>
</dbReference>
<sequence>MSDTPRSGDLDVVARLAASLRGRFRTVEDMTRSFIRAAIAQGVFRPGERIDPVLIGSTLGVSRMPIRVSLRLLEGEGLLTFHPYKGAIVAPMGVREVGEIYELRVLLESHLLENAMRELDARVLDGLNAIAADAESTDDRRLRLDRCDDFYRTLYAHAGRPRALARVTQLRRIVGRHLQVQCVEDRPVHLGLLPLLEAGDRPAARDWLSTHLTQVAVRIQRVVGDEH</sequence>
<keyword evidence="3" id="KW-0804">Transcription</keyword>
<dbReference type="AlphaFoldDB" id="A0A7W9GUD1"/>
<evidence type="ECO:0000313" key="6">
    <source>
        <dbReference type="Proteomes" id="UP000542813"/>
    </source>
</evidence>
<dbReference type="Pfam" id="PF07729">
    <property type="entry name" value="FCD"/>
    <property type="match status" value="1"/>
</dbReference>
<dbReference type="PROSITE" id="PS50949">
    <property type="entry name" value="HTH_GNTR"/>
    <property type="match status" value="1"/>
</dbReference>
<organism evidence="5 6">
    <name type="scientific">Jiangella mangrovi</name>
    <dbReference type="NCBI Taxonomy" id="1524084"/>
    <lineage>
        <taxon>Bacteria</taxon>
        <taxon>Bacillati</taxon>
        <taxon>Actinomycetota</taxon>
        <taxon>Actinomycetes</taxon>
        <taxon>Jiangellales</taxon>
        <taxon>Jiangellaceae</taxon>
        <taxon>Jiangella</taxon>
    </lineage>
</organism>
<dbReference type="SUPFAM" id="SSF48008">
    <property type="entry name" value="GntR ligand-binding domain-like"/>
    <property type="match status" value="1"/>
</dbReference>
<dbReference type="PANTHER" id="PTHR43537">
    <property type="entry name" value="TRANSCRIPTIONAL REGULATOR, GNTR FAMILY"/>
    <property type="match status" value="1"/>
</dbReference>
<dbReference type="InterPro" id="IPR008920">
    <property type="entry name" value="TF_FadR/GntR_C"/>
</dbReference>
<dbReference type="SMART" id="SM00895">
    <property type="entry name" value="FCD"/>
    <property type="match status" value="1"/>
</dbReference>
<evidence type="ECO:0000256" key="3">
    <source>
        <dbReference type="ARBA" id="ARBA00023163"/>
    </source>
</evidence>
<dbReference type="GO" id="GO:0003700">
    <property type="term" value="F:DNA-binding transcription factor activity"/>
    <property type="evidence" value="ECO:0007669"/>
    <property type="project" value="InterPro"/>
</dbReference>
<proteinExistence type="predicted"/>
<feature type="domain" description="HTH gntR-type" evidence="4">
    <location>
        <begin position="25"/>
        <end position="92"/>
    </location>
</feature>
<keyword evidence="2 5" id="KW-0238">DNA-binding</keyword>
<keyword evidence="6" id="KW-1185">Reference proteome</keyword>
<name>A0A7W9GUD1_9ACTN</name>
<evidence type="ECO:0000259" key="4">
    <source>
        <dbReference type="PROSITE" id="PS50949"/>
    </source>
</evidence>
<gene>
    <name evidence="5" type="ORF">HD601_004780</name>
</gene>
<dbReference type="InterPro" id="IPR036390">
    <property type="entry name" value="WH_DNA-bd_sf"/>
</dbReference>
<dbReference type="SMART" id="SM00345">
    <property type="entry name" value="HTH_GNTR"/>
    <property type="match status" value="1"/>
</dbReference>
<evidence type="ECO:0000256" key="1">
    <source>
        <dbReference type="ARBA" id="ARBA00023015"/>
    </source>
</evidence>